<dbReference type="PANTHER" id="PTHR47354">
    <property type="entry name" value="NADH OXIDOREDUCTASE HCR"/>
    <property type="match status" value="1"/>
</dbReference>
<proteinExistence type="predicted"/>
<name>A0A1H2PPN5_9BURK</name>
<dbReference type="InterPro" id="IPR036010">
    <property type="entry name" value="2Fe-2S_ferredoxin-like_sf"/>
</dbReference>
<gene>
    <name evidence="11" type="ORF">SAMN05216551_105262</name>
</gene>
<dbReference type="SUPFAM" id="SSF63380">
    <property type="entry name" value="Riboflavin synthase domain-like"/>
    <property type="match status" value="1"/>
</dbReference>
<dbReference type="OrthoDB" id="544091at2"/>
<dbReference type="GO" id="GO:0046872">
    <property type="term" value="F:metal ion binding"/>
    <property type="evidence" value="ECO:0007669"/>
    <property type="project" value="UniProtKB-KW"/>
</dbReference>
<dbReference type="Gene3D" id="2.40.30.10">
    <property type="entry name" value="Translation factors"/>
    <property type="match status" value="1"/>
</dbReference>
<dbReference type="Pfam" id="PF00111">
    <property type="entry name" value="Fer2"/>
    <property type="match status" value="1"/>
</dbReference>
<feature type="domain" description="2Fe-2S ferredoxin-type" evidence="9">
    <location>
        <begin position="231"/>
        <end position="316"/>
    </location>
</feature>
<protein>
    <submittedName>
        <fullName evidence="11">Ferredoxin-NADP reductase</fullName>
    </submittedName>
</protein>
<evidence type="ECO:0000259" key="10">
    <source>
        <dbReference type="PROSITE" id="PS51384"/>
    </source>
</evidence>
<dbReference type="InterPro" id="IPR001041">
    <property type="entry name" value="2Fe-2S_ferredoxin-type"/>
</dbReference>
<dbReference type="PANTHER" id="PTHR47354:SF1">
    <property type="entry name" value="CARNITINE MONOOXYGENASE REDUCTASE SUBUNIT"/>
    <property type="match status" value="1"/>
</dbReference>
<evidence type="ECO:0000256" key="5">
    <source>
        <dbReference type="ARBA" id="ARBA00022723"/>
    </source>
</evidence>
<dbReference type="GO" id="GO:0016491">
    <property type="term" value="F:oxidoreductase activity"/>
    <property type="evidence" value="ECO:0007669"/>
    <property type="project" value="UniProtKB-KW"/>
</dbReference>
<keyword evidence="5" id="KW-0479">Metal-binding</keyword>
<evidence type="ECO:0000256" key="2">
    <source>
        <dbReference type="ARBA" id="ARBA00022630"/>
    </source>
</evidence>
<dbReference type="Gene3D" id="3.40.50.80">
    <property type="entry name" value="Nucleotide-binding domain of ferredoxin-NADP reductase (FNR) module"/>
    <property type="match status" value="1"/>
</dbReference>
<organism evidence="11 12">
    <name type="scientific">Chitinasiproducens palmae</name>
    <dbReference type="NCBI Taxonomy" id="1770053"/>
    <lineage>
        <taxon>Bacteria</taxon>
        <taxon>Pseudomonadati</taxon>
        <taxon>Pseudomonadota</taxon>
        <taxon>Betaproteobacteria</taxon>
        <taxon>Burkholderiales</taxon>
        <taxon>Burkholderiaceae</taxon>
        <taxon>Chitinasiproducens</taxon>
    </lineage>
</organism>
<evidence type="ECO:0000256" key="4">
    <source>
        <dbReference type="ARBA" id="ARBA00022714"/>
    </source>
</evidence>
<dbReference type="AlphaFoldDB" id="A0A1H2PPN5"/>
<dbReference type="GO" id="GO:0051537">
    <property type="term" value="F:2 iron, 2 sulfur cluster binding"/>
    <property type="evidence" value="ECO:0007669"/>
    <property type="project" value="UniProtKB-KW"/>
</dbReference>
<dbReference type="EMBL" id="FNLO01000005">
    <property type="protein sequence ID" value="SDV48645.1"/>
    <property type="molecule type" value="Genomic_DNA"/>
</dbReference>
<evidence type="ECO:0000256" key="1">
    <source>
        <dbReference type="ARBA" id="ARBA00001917"/>
    </source>
</evidence>
<accession>A0A1H2PPN5</accession>
<evidence type="ECO:0000256" key="3">
    <source>
        <dbReference type="ARBA" id="ARBA00022643"/>
    </source>
</evidence>
<dbReference type="InterPro" id="IPR017938">
    <property type="entry name" value="Riboflavin_synthase-like_b-brl"/>
</dbReference>
<reference evidence="12" key="1">
    <citation type="submission" date="2016-09" db="EMBL/GenBank/DDBJ databases">
        <authorList>
            <person name="Varghese N."/>
            <person name="Submissions S."/>
        </authorList>
    </citation>
    <scope>NUCLEOTIDE SEQUENCE [LARGE SCALE GENOMIC DNA]</scope>
    <source>
        <strain evidence="12">JS23</strain>
    </source>
</reference>
<dbReference type="InterPro" id="IPR012675">
    <property type="entry name" value="Beta-grasp_dom_sf"/>
</dbReference>
<dbReference type="SUPFAM" id="SSF54292">
    <property type="entry name" value="2Fe-2S ferredoxin-like"/>
    <property type="match status" value="1"/>
</dbReference>
<dbReference type="RefSeq" id="WP_091907885.1">
    <property type="nucleotide sequence ID" value="NZ_FNLO01000005.1"/>
</dbReference>
<keyword evidence="2" id="KW-0285">Flavoprotein</keyword>
<evidence type="ECO:0000313" key="12">
    <source>
        <dbReference type="Proteomes" id="UP000243719"/>
    </source>
</evidence>
<keyword evidence="3" id="KW-0288">FMN</keyword>
<dbReference type="Proteomes" id="UP000243719">
    <property type="component" value="Unassembled WGS sequence"/>
</dbReference>
<evidence type="ECO:0000256" key="6">
    <source>
        <dbReference type="ARBA" id="ARBA00023002"/>
    </source>
</evidence>
<dbReference type="PROSITE" id="PS51085">
    <property type="entry name" value="2FE2S_FER_2"/>
    <property type="match status" value="1"/>
</dbReference>
<sequence>MSQAALQARVRTMRYEADGIVSVELTPLQAGTFPPFDAGAHIDLHLPSGVTRSYSLLNSTDERDRYVLGILSDVKSRGGSRYVHEQLRVGSVLGISAPRNNFALDESAAHSVLIAGGIGITPILCMYRRLRALGHSVQVLYCGRKRSQAAFLAELDALGGVDTHFDDEAGGPPNLKAYLEKQPRDAHVYCCGPAPMLGAFEDACRELGIEHVHLERFSADTTVARADDAGYIVELAQSGKTVEVPAGKTLLETLLEAGIDAEYSCMEGICGACETRVLEGEPDHRDSVLSTAEKASNKVMMICISGCKSGKLVLDL</sequence>
<dbReference type="InterPro" id="IPR006058">
    <property type="entry name" value="2Fe2S_fd_BS"/>
</dbReference>
<dbReference type="Gene3D" id="3.10.20.30">
    <property type="match status" value="1"/>
</dbReference>
<dbReference type="CDD" id="cd06185">
    <property type="entry name" value="PDR_like"/>
    <property type="match status" value="1"/>
</dbReference>
<dbReference type="PRINTS" id="PR00409">
    <property type="entry name" value="PHDIOXRDTASE"/>
</dbReference>
<dbReference type="InterPro" id="IPR050415">
    <property type="entry name" value="MRET"/>
</dbReference>
<keyword evidence="8" id="KW-0411">Iron-sulfur</keyword>
<keyword evidence="7" id="KW-0408">Iron</keyword>
<dbReference type="Pfam" id="PF22290">
    <property type="entry name" value="DmmA-like_N"/>
    <property type="match status" value="1"/>
</dbReference>
<dbReference type="InterPro" id="IPR017927">
    <property type="entry name" value="FAD-bd_FR_type"/>
</dbReference>
<dbReference type="SUPFAM" id="SSF52343">
    <property type="entry name" value="Ferredoxin reductase-like, C-terminal NADP-linked domain"/>
    <property type="match status" value="1"/>
</dbReference>
<evidence type="ECO:0000313" key="11">
    <source>
        <dbReference type="EMBL" id="SDV48645.1"/>
    </source>
</evidence>
<evidence type="ECO:0000256" key="7">
    <source>
        <dbReference type="ARBA" id="ARBA00023004"/>
    </source>
</evidence>
<dbReference type="InterPro" id="IPR039261">
    <property type="entry name" value="FNR_nucleotide-bd"/>
</dbReference>
<dbReference type="InterPro" id="IPR054582">
    <property type="entry name" value="DmmA-like_N"/>
</dbReference>
<feature type="domain" description="FAD-binding FR-type" evidence="10">
    <location>
        <begin position="3"/>
        <end position="105"/>
    </location>
</feature>
<dbReference type="CDD" id="cd00207">
    <property type="entry name" value="fer2"/>
    <property type="match status" value="1"/>
</dbReference>
<comment type="cofactor">
    <cofactor evidence="1">
        <name>FMN</name>
        <dbReference type="ChEBI" id="CHEBI:58210"/>
    </cofactor>
</comment>
<dbReference type="STRING" id="1770053.SAMN05216551_105262"/>
<keyword evidence="6" id="KW-0560">Oxidoreductase</keyword>
<keyword evidence="12" id="KW-1185">Reference proteome</keyword>
<evidence type="ECO:0000259" key="9">
    <source>
        <dbReference type="PROSITE" id="PS51085"/>
    </source>
</evidence>
<evidence type="ECO:0000256" key="8">
    <source>
        <dbReference type="ARBA" id="ARBA00023014"/>
    </source>
</evidence>
<keyword evidence="4" id="KW-0001">2Fe-2S</keyword>
<dbReference type="PROSITE" id="PS00197">
    <property type="entry name" value="2FE2S_FER_1"/>
    <property type="match status" value="1"/>
</dbReference>
<dbReference type="PROSITE" id="PS51384">
    <property type="entry name" value="FAD_FR"/>
    <property type="match status" value="1"/>
</dbReference>